<dbReference type="InterPro" id="IPR003170">
    <property type="entry name" value="MurB"/>
</dbReference>
<keyword evidence="10 16" id="KW-0133">Cell shape</keyword>
<dbReference type="Pfam" id="PF02873">
    <property type="entry name" value="MurB_C"/>
    <property type="match status" value="1"/>
</dbReference>
<dbReference type="Gene3D" id="3.90.78.10">
    <property type="entry name" value="UDP-N-acetylenolpyruvoylglucosamine reductase, C-terminal domain"/>
    <property type="match status" value="1"/>
</dbReference>
<reference evidence="18 19" key="1">
    <citation type="journal article" date="2016" name="Nat. Commun.">
        <title>Thousands of microbial genomes shed light on interconnected biogeochemical processes in an aquifer system.</title>
        <authorList>
            <person name="Anantharaman K."/>
            <person name="Brown C.T."/>
            <person name="Hug L.A."/>
            <person name="Sharon I."/>
            <person name="Castelle C.J."/>
            <person name="Probst A.J."/>
            <person name="Thomas B.C."/>
            <person name="Singh A."/>
            <person name="Wilkins M.J."/>
            <person name="Karaoz U."/>
            <person name="Brodie E.L."/>
            <person name="Williams K.H."/>
            <person name="Hubbard S.S."/>
            <person name="Banfield J.F."/>
        </authorList>
    </citation>
    <scope>NUCLEOTIDE SEQUENCE [LARGE SCALE GENOMIC DNA]</scope>
</reference>
<keyword evidence="9 16" id="KW-0521">NADP</keyword>
<dbReference type="EMBL" id="MGAT01000008">
    <property type="protein sequence ID" value="OGK52975.1"/>
    <property type="molecule type" value="Genomic_DNA"/>
</dbReference>
<evidence type="ECO:0000256" key="13">
    <source>
        <dbReference type="ARBA" id="ARBA00023306"/>
    </source>
</evidence>
<evidence type="ECO:0000256" key="1">
    <source>
        <dbReference type="ARBA" id="ARBA00001974"/>
    </source>
</evidence>
<evidence type="ECO:0000256" key="8">
    <source>
        <dbReference type="ARBA" id="ARBA00022827"/>
    </source>
</evidence>
<dbReference type="UniPathway" id="UPA00219"/>
<dbReference type="NCBIfam" id="TIGR00179">
    <property type="entry name" value="murB"/>
    <property type="match status" value="1"/>
</dbReference>
<protein>
    <recommendedName>
        <fullName evidence="16">UDP-N-acetylenolpyruvoylglucosamine reductase</fullName>
        <ecNumber evidence="16">1.3.1.98</ecNumber>
    </recommendedName>
    <alternativeName>
        <fullName evidence="16">UDP-N-acetylmuramate dehydrogenase</fullName>
    </alternativeName>
</protein>
<dbReference type="EC" id="1.3.1.98" evidence="16"/>
<proteinExistence type="inferred from homology"/>
<name>A0A1F7JBL9_9BACT</name>
<evidence type="ECO:0000256" key="9">
    <source>
        <dbReference type="ARBA" id="ARBA00022857"/>
    </source>
</evidence>
<dbReference type="Proteomes" id="UP000178857">
    <property type="component" value="Unassembled WGS sequence"/>
</dbReference>
<dbReference type="InterPro" id="IPR011601">
    <property type="entry name" value="MurB_C"/>
</dbReference>
<accession>A0A1F7JBL9</accession>
<feature type="active site" evidence="16">
    <location>
        <position position="299"/>
    </location>
</feature>
<dbReference type="GO" id="GO:0071555">
    <property type="term" value="P:cell wall organization"/>
    <property type="evidence" value="ECO:0007669"/>
    <property type="project" value="UniProtKB-KW"/>
</dbReference>
<keyword evidence="6 16" id="KW-0132">Cell division</keyword>
<dbReference type="PROSITE" id="PS51387">
    <property type="entry name" value="FAD_PCMH"/>
    <property type="match status" value="1"/>
</dbReference>
<evidence type="ECO:0000256" key="6">
    <source>
        <dbReference type="ARBA" id="ARBA00022618"/>
    </source>
</evidence>
<dbReference type="InterPro" id="IPR016167">
    <property type="entry name" value="FAD-bd_PCMH_sub1"/>
</dbReference>
<dbReference type="PANTHER" id="PTHR21071">
    <property type="entry name" value="UDP-N-ACETYLENOLPYRUVOYLGLUCOSAMINE REDUCTASE"/>
    <property type="match status" value="1"/>
</dbReference>
<dbReference type="GO" id="GO:0005829">
    <property type="term" value="C:cytosol"/>
    <property type="evidence" value="ECO:0007669"/>
    <property type="project" value="TreeGrafter"/>
</dbReference>
<feature type="domain" description="FAD-binding PCMH-type" evidence="17">
    <location>
        <begin position="19"/>
        <end position="190"/>
    </location>
</feature>
<evidence type="ECO:0000313" key="19">
    <source>
        <dbReference type="Proteomes" id="UP000178857"/>
    </source>
</evidence>
<comment type="caution">
    <text evidence="18">The sequence shown here is derived from an EMBL/GenBank/DDBJ whole genome shotgun (WGS) entry which is preliminary data.</text>
</comment>
<dbReference type="HAMAP" id="MF_00037">
    <property type="entry name" value="MurB"/>
    <property type="match status" value="1"/>
</dbReference>
<comment type="function">
    <text evidence="2 16">Cell wall formation.</text>
</comment>
<comment type="catalytic activity">
    <reaction evidence="15 16">
        <text>UDP-N-acetyl-alpha-D-muramate + NADP(+) = UDP-N-acetyl-3-O-(1-carboxyvinyl)-alpha-D-glucosamine + NADPH + H(+)</text>
        <dbReference type="Rhea" id="RHEA:12248"/>
        <dbReference type="ChEBI" id="CHEBI:15378"/>
        <dbReference type="ChEBI" id="CHEBI:57783"/>
        <dbReference type="ChEBI" id="CHEBI:58349"/>
        <dbReference type="ChEBI" id="CHEBI:68483"/>
        <dbReference type="ChEBI" id="CHEBI:70757"/>
        <dbReference type="EC" id="1.3.1.98"/>
    </reaction>
</comment>
<evidence type="ECO:0000256" key="16">
    <source>
        <dbReference type="HAMAP-Rule" id="MF_00037"/>
    </source>
</evidence>
<evidence type="ECO:0000256" key="5">
    <source>
        <dbReference type="ARBA" id="ARBA00022490"/>
    </source>
</evidence>
<keyword evidence="12 16" id="KW-0560">Oxidoreductase</keyword>
<evidence type="ECO:0000256" key="10">
    <source>
        <dbReference type="ARBA" id="ARBA00022960"/>
    </source>
</evidence>
<keyword evidence="8 16" id="KW-0274">FAD</keyword>
<evidence type="ECO:0000256" key="15">
    <source>
        <dbReference type="ARBA" id="ARBA00048914"/>
    </source>
</evidence>
<evidence type="ECO:0000256" key="12">
    <source>
        <dbReference type="ARBA" id="ARBA00023002"/>
    </source>
</evidence>
<dbReference type="GO" id="GO:0009252">
    <property type="term" value="P:peptidoglycan biosynthetic process"/>
    <property type="evidence" value="ECO:0007669"/>
    <property type="project" value="UniProtKB-UniRule"/>
</dbReference>
<keyword evidence="11 16" id="KW-0573">Peptidoglycan synthesis</keyword>
<evidence type="ECO:0000259" key="17">
    <source>
        <dbReference type="PROSITE" id="PS51387"/>
    </source>
</evidence>
<dbReference type="GO" id="GO:0008360">
    <property type="term" value="P:regulation of cell shape"/>
    <property type="evidence" value="ECO:0007669"/>
    <property type="project" value="UniProtKB-KW"/>
</dbReference>
<keyword evidence="13 16" id="KW-0131">Cell cycle</keyword>
<comment type="cofactor">
    <cofactor evidence="1 16">
        <name>FAD</name>
        <dbReference type="ChEBI" id="CHEBI:57692"/>
    </cofactor>
</comment>
<comment type="pathway">
    <text evidence="4 16">Cell wall biogenesis; peptidoglycan biosynthesis.</text>
</comment>
<evidence type="ECO:0000256" key="11">
    <source>
        <dbReference type="ARBA" id="ARBA00022984"/>
    </source>
</evidence>
<evidence type="ECO:0000256" key="3">
    <source>
        <dbReference type="ARBA" id="ARBA00004496"/>
    </source>
</evidence>
<evidence type="ECO:0000256" key="2">
    <source>
        <dbReference type="ARBA" id="ARBA00003921"/>
    </source>
</evidence>
<gene>
    <name evidence="16" type="primary">murB</name>
    <name evidence="18" type="ORF">A2970_01590</name>
</gene>
<keyword evidence="7 16" id="KW-0285">Flavoprotein</keyword>
<comment type="similarity">
    <text evidence="16">Belongs to the MurB family.</text>
</comment>
<feature type="active site" description="Proton donor" evidence="16">
    <location>
        <position position="219"/>
    </location>
</feature>
<dbReference type="InterPro" id="IPR006094">
    <property type="entry name" value="Oxid_FAD_bind_N"/>
</dbReference>
<dbReference type="InterPro" id="IPR036318">
    <property type="entry name" value="FAD-bd_PCMH-like_sf"/>
</dbReference>
<keyword evidence="5 16" id="KW-0963">Cytoplasm</keyword>
<evidence type="ECO:0000256" key="14">
    <source>
        <dbReference type="ARBA" id="ARBA00023316"/>
    </source>
</evidence>
<dbReference type="Gene3D" id="3.30.43.10">
    <property type="entry name" value="Uridine Diphospho-n-acetylenolpyruvylglucosamine Reductase, domain 2"/>
    <property type="match status" value="1"/>
</dbReference>
<dbReference type="Pfam" id="PF01565">
    <property type="entry name" value="FAD_binding_4"/>
    <property type="match status" value="1"/>
</dbReference>
<comment type="caution">
    <text evidence="16">Lacks conserved residue(s) required for the propagation of feature annotation.</text>
</comment>
<dbReference type="Gene3D" id="3.30.465.10">
    <property type="match status" value="1"/>
</dbReference>
<dbReference type="GO" id="GO:0051301">
    <property type="term" value="P:cell division"/>
    <property type="evidence" value="ECO:0007669"/>
    <property type="project" value="UniProtKB-KW"/>
</dbReference>
<dbReference type="STRING" id="1802069.A2970_01590"/>
<dbReference type="GO" id="GO:0008762">
    <property type="term" value="F:UDP-N-acetylmuramate dehydrogenase activity"/>
    <property type="evidence" value="ECO:0007669"/>
    <property type="project" value="UniProtKB-UniRule"/>
</dbReference>
<evidence type="ECO:0000256" key="4">
    <source>
        <dbReference type="ARBA" id="ARBA00004752"/>
    </source>
</evidence>
<comment type="subcellular location">
    <subcellularLocation>
        <location evidence="3 16">Cytoplasm</location>
    </subcellularLocation>
</comment>
<organism evidence="18 19">
    <name type="scientific">Candidatus Roizmanbacteria bacterium RIFCSPLOWO2_01_FULL_44_13</name>
    <dbReference type="NCBI Taxonomy" id="1802069"/>
    <lineage>
        <taxon>Bacteria</taxon>
        <taxon>Candidatus Roizmaniibacteriota</taxon>
    </lineage>
</organism>
<dbReference type="InterPro" id="IPR036635">
    <property type="entry name" value="MurB_C_sf"/>
</dbReference>
<evidence type="ECO:0000256" key="7">
    <source>
        <dbReference type="ARBA" id="ARBA00022630"/>
    </source>
</evidence>
<sequence length="303" mass="33858">MTNLKVEKNKDISNFLTLKTRVKAEYFFDAKTRQDLIAAKKYSLKNDLSMFLLGGGSNLAITKDALAGLTVKNDYRELKVLEDSPDSVIVSVSSGYPVTLLIAKSIATGWGGFEFHQGLPGTVGGAIYMNSKWTKPPTYFGDDLLYAYLIDEKAEVKKVDREYFQFAYDYSILQKTHEIVLEGIFQLGKADPKILREKAAFALDYRKKTQPYGIASSGCFFRNITEDQKNKLKLSTTSAGYLIDQAGLKGRTIGNFYVSPVHANFIINRGGGKSEDLVRLLNLIRGEVEKKFGVKLEEEVIVI</sequence>
<dbReference type="SUPFAM" id="SSF56194">
    <property type="entry name" value="Uridine diphospho-N-Acetylenolpyruvylglucosamine reductase, MurB, C-terminal domain"/>
    <property type="match status" value="1"/>
</dbReference>
<dbReference type="AlphaFoldDB" id="A0A1F7JBL9"/>
<dbReference type="InterPro" id="IPR016169">
    <property type="entry name" value="FAD-bd_PCMH_sub2"/>
</dbReference>
<dbReference type="SUPFAM" id="SSF56176">
    <property type="entry name" value="FAD-binding/transporter-associated domain-like"/>
    <property type="match status" value="1"/>
</dbReference>
<evidence type="ECO:0000313" key="18">
    <source>
        <dbReference type="EMBL" id="OGK52975.1"/>
    </source>
</evidence>
<dbReference type="GO" id="GO:0071949">
    <property type="term" value="F:FAD binding"/>
    <property type="evidence" value="ECO:0007669"/>
    <property type="project" value="InterPro"/>
</dbReference>
<keyword evidence="14 16" id="KW-0961">Cell wall biogenesis/degradation</keyword>
<dbReference type="InterPro" id="IPR016166">
    <property type="entry name" value="FAD-bd_PCMH"/>
</dbReference>
<dbReference type="PANTHER" id="PTHR21071:SF4">
    <property type="entry name" value="UDP-N-ACETYLENOLPYRUVOYLGLUCOSAMINE REDUCTASE"/>
    <property type="match status" value="1"/>
</dbReference>